<keyword evidence="3" id="KW-1133">Transmembrane helix</keyword>
<dbReference type="Gene3D" id="3.10.20.90">
    <property type="entry name" value="Phosphatidylinositol 3-kinase Catalytic Subunit, Chain A, domain 1"/>
    <property type="match status" value="1"/>
</dbReference>
<dbReference type="GO" id="GO:0036503">
    <property type="term" value="P:ERAD pathway"/>
    <property type="evidence" value="ECO:0007669"/>
    <property type="project" value="TreeGrafter"/>
</dbReference>
<protein>
    <recommendedName>
        <fullName evidence="4">UBX domain-containing protein</fullName>
    </recommendedName>
</protein>
<dbReference type="InterPro" id="IPR050730">
    <property type="entry name" value="UBX_domain-protein"/>
</dbReference>
<gene>
    <name evidence="5" type="ORF">BB561_005220</name>
</gene>
<evidence type="ECO:0000256" key="1">
    <source>
        <dbReference type="ARBA" id="ARBA00023054"/>
    </source>
</evidence>
<keyword evidence="3" id="KW-0812">Transmembrane</keyword>
<dbReference type="PANTHER" id="PTHR23322">
    <property type="entry name" value="FAS-ASSOCIATED PROTEIN"/>
    <property type="match status" value="1"/>
</dbReference>
<dbReference type="InterPro" id="IPR001012">
    <property type="entry name" value="UBX_dom"/>
</dbReference>
<dbReference type="GO" id="GO:0005783">
    <property type="term" value="C:endoplasmic reticulum"/>
    <property type="evidence" value="ECO:0007669"/>
    <property type="project" value="TreeGrafter"/>
</dbReference>
<keyword evidence="6" id="KW-1185">Reference proteome</keyword>
<comment type="caution">
    <text evidence="5">The sequence shown here is derived from an EMBL/GenBank/DDBJ whole genome shotgun (WGS) entry which is preliminary data.</text>
</comment>
<dbReference type="PANTHER" id="PTHR23322:SF1">
    <property type="entry name" value="FAS-ASSOCIATED FACTOR 2"/>
    <property type="match status" value="1"/>
</dbReference>
<dbReference type="InterPro" id="IPR006577">
    <property type="entry name" value="UAS"/>
</dbReference>
<evidence type="ECO:0000259" key="4">
    <source>
        <dbReference type="PROSITE" id="PS50033"/>
    </source>
</evidence>
<dbReference type="OrthoDB" id="1026733at2759"/>
<dbReference type="SUPFAM" id="SSF54236">
    <property type="entry name" value="Ubiquitin-like"/>
    <property type="match status" value="1"/>
</dbReference>
<evidence type="ECO:0000313" key="6">
    <source>
        <dbReference type="Proteomes" id="UP000245383"/>
    </source>
</evidence>
<dbReference type="EMBL" id="MBFR01000303">
    <property type="protein sequence ID" value="PVU89685.1"/>
    <property type="molecule type" value="Genomic_DNA"/>
</dbReference>
<dbReference type="Pfam" id="PF00789">
    <property type="entry name" value="UBX"/>
    <property type="match status" value="1"/>
</dbReference>
<dbReference type="Proteomes" id="UP000245383">
    <property type="component" value="Unassembled WGS sequence"/>
</dbReference>
<evidence type="ECO:0000256" key="3">
    <source>
        <dbReference type="SAM" id="Phobius"/>
    </source>
</evidence>
<keyword evidence="1" id="KW-0175">Coiled coil</keyword>
<dbReference type="SMART" id="SM00166">
    <property type="entry name" value="UBX"/>
    <property type="match status" value="1"/>
</dbReference>
<feature type="compositionally biased region" description="Polar residues" evidence="2">
    <location>
        <begin position="11"/>
        <end position="20"/>
    </location>
</feature>
<dbReference type="Gene3D" id="3.40.30.10">
    <property type="entry name" value="Glutaredoxin"/>
    <property type="match status" value="1"/>
</dbReference>
<sequence length="473" mass="53549">MSAANFDESVPENSNQAPLMGQTSATLNQDISSQVYTSFNTPRFSFAPLVLWPFSLTSSLIIGLFTMLLSATGFNKKTTSGNFSQHISEQSSSAQENDPLNLRKANSAVKWLMKECGENYPPVYIGEYSEALAVARRGFKYMLVILVSEIQDDSSKLLEILKEQEFIDYINTNQIVFWLGSALEVSGMQVAETLMAGLLPLFALAVPRFDMESNNFKMSLIARLDGIPTNVELASNSSKSKPIIDWLALPISRHNSVIQSARRDQEERDRARDLRLEQDAAYHASLERDKIREQELRLQKEKLLQKQILRDERLKEKEILENQKLQWRNYIFNKYFASAEPTGSPSDRICTLSIRLENGMRVKRRFNGDDPTERVYMYIDTLSLDDADTQTTPPSSTLGDTNKSANDSSIVVPASLNNYNHIYNFSLMCSFPKLLMPASTQTIHDFLTETKNWPNVALVVELLDSDDNSEDED</sequence>
<accession>A0A2T9YBI9</accession>
<proteinExistence type="predicted"/>
<dbReference type="AlphaFoldDB" id="A0A2T9YBI9"/>
<name>A0A2T9YBI9_9FUNG</name>
<evidence type="ECO:0000313" key="5">
    <source>
        <dbReference type="EMBL" id="PVU89685.1"/>
    </source>
</evidence>
<reference evidence="5 6" key="1">
    <citation type="journal article" date="2018" name="MBio">
        <title>Comparative Genomics Reveals the Core Gene Toolbox for the Fungus-Insect Symbiosis.</title>
        <authorList>
            <person name="Wang Y."/>
            <person name="Stata M."/>
            <person name="Wang W."/>
            <person name="Stajich J.E."/>
            <person name="White M.M."/>
            <person name="Moncalvo J.M."/>
        </authorList>
    </citation>
    <scope>NUCLEOTIDE SEQUENCE [LARGE SCALE GENOMIC DNA]</scope>
    <source>
        <strain evidence="5 6">SWE-8-4</strain>
    </source>
</reference>
<organism evidence="5 6">
    <name type="scientific">Smittium simulii</name>
    <dbReference type="NCBI Taxonomy" id="133385"/>
    <lineage>
        <taxon>Eukaryota</taxon>
        <taxon>Fungi</taxon>
        <taxon>Fungi incertae sedis</taxon>
        <taxon>Zoopagomycota</taxon>
        <taxon>Kickxellomycotina</taxon>
        <taxon>Harpellomycetes</taxon>
        <taxon>Harpellales</taxon>
        <taxon>Legeriomycetaceae</taxon>
        <taxon>Smittium</taxon>
    </lineage>
</organism>
<evidence type="ECO:0000256" key="2">
    <source>
        <dbReference type="SAM" id="MobiDB-lite"/>
    </source>
</evidence>
<dbReference type="SMART" id="SM00594">
    <property type="entry name" value="UAS"/>
    <property type="match status" value="1"/>
</dbReference>
<dbReference type="PROSITE" id="PS50033">
    <property type="entry name" value="UBX"/>
    <property type="match status" value="1"/>
</dbReference>
<feature type="region of interest" description="Disordered" evidence="2">
    <location>
        <begin position="1"/>
        <end position="20"/>
    </location>
</feature>
<feature type="transmembrane region" description="Helical" evidence="3">
    <location>
        <begin position="49"/>
        <end position="69"/>
    </location>
</feature>
<dbReference type="GO" id="GO:0043130">
    <property type="term" value="F:ubiquitin binding"/>
    <property type="evidence" value="ECO:0007669"/>
    <property type="project" value="TreeGrafter"/>
</dbReference>
<keyword evidence="3" id="KW-0472">Membrane</keyword>
<feature type="domain" description="UBX" evidence="4">
    <location>
        <begin position="345"/>
        <end position="460"/>
    </location>
</feature>
<dbReference type="InterPro" id="IPR029071">
    <property type="entry name" value="Ubiquitin-like_domsf"/>
</dbReference>
<dbReference type="STRING" id="133385.A0A2T9YBI9"/>